<evidence type="ECO:0000313" key="2">
    <source>
        <dbReference type="EMBL" id="EMD38449.1"/>
    </source>
</evidence>
<proteinExistence type="predicted"/>
<dbReference type="OrthoDB" id="437078at2759"/>
<dbReference type="Proteomes" id="UP000016930">
    <property type="component" value="Unassembled WGS sequence"/>
</dbReference>
<keyword evidence="3" id="KW-1185">Reference proteome</keyword>
<sequence>MAQVALSMWRDEAKGLINGCRPEDQENDLASNTDDDSDNDQSAAHKKQDIDLDDRSPHHRAPLLPSSASEAASPDAWNDLNVDVAGVRDNGKQRTIGGSSSRGIDLTTDEDEAMWDELASGMDIEEMWDSPAASTTAVTSVPSNGVHVATTAGGDEDEDMWDLVRELEAEQASVVSPMHGSEAQLPAVDNLTTEGGSRPASNEAGWDDMYL</sequence>
<dbReference type="EMBL" id="KB445795">
    <property type="protein sequence ID" value="EMD38449.1"/>
    <property type="molecule type" value="Genomic_DNA"/>
</dbReference>
<dbReference type="STRING" id="914234.M2PPM6"/>
<evidence type="ECO:0000256" key="1">
    <source>
        <dbReference type="SAM" id="MobiDB-lite"/>
    </source>
</evidence>
<reference evidence="2 3" key="1">
    <citation type="journal article" date="2012" name="Proc. Natl. Acad. Sci. U.S.A.">
        <title>Comparative genomics of Ceriporiopsis subvermispora and Phanerochaete chrysosporium provide insight into selective ligninolysis.</title>
        <authorList>
            <person name="Fernandez-Fueyo E."/>
            <person name="Ruiz-Duenas F.J."/>
            <person name="Ferreira P."/>
            <person name="Floudas D."/>
            <person name="Hibbett D.S."/>
            <person name="Canessa P."/>
            <person name="Larrondo L.F."/>
            <person name="James T.Y."/>
            <person name="Seelenfreund D."/>
            <person name="Lobos S."/>
            <person name="Polanco R."/>
            <person name="Tello M."/>
            <person name="Honda Y."/>
            <person name="Watanabe T."/>
            <person name="Watanabe T."/>
            <person name="Ryu J.S."/>
            <person name="Kubicek C.P."/>
            <person name="Schmoll M."/>
            <person name="Gaskell J."/>
            <person name="Hammel K.E."/>
            <person name="St John F.J."/>
            <person name="Vanden Wymelenberg A."/>
            <person name="Sabat G."/>
            <person name="Splinter BonDurant S."/>
            <person name="Syed K."/>
            <person name="Yadav J.S."/>
            <person name="Doddapaneni H."/>
            <person name="Subramanian V."/>
            <person name="Lavin J.L."/>
            <person name="Oguiza J.A."/>
            <person name="Perez G."/>
            <person name="Pisabarro A.G."/>
            <person name="Ramirez L."/>
            <person name="Santoyo F."/>
            <person name="Master E."/>
            <person name="Coutinho P.M."/>
            <person name="Henrissat B."/>
            <person name="Lombard V."/>
            <person name="Magnuson J.K."/>
            <person name="Kuees U."/>
            <person name="Hori C."/>
            <person name="Igarashi K."/>
            <person name="Samejima M."/>
            <person name="Held B.W."/>
            <person name="Barry K.W."/>
            <person name="LaButti K.M."/>
            <person name="Lapidus A."/>
            <person name="Lindquist E.A."/>
            <person name="Lucas S.M."/>
            <person name="Riley R."/>
            <person name="Salamov A.A."/>
            <person name="Hoffmeister D."/>
            <person name="Schwenk D."/>
            <person name="Hadar Y."/>
            <person name="Yarden O."/>
            <person name="de Vries R.P."/>
            <person name="Wiebenga A."/>
            <person name="Stenlid J."/>
            <person name="Eastwood D."/>
            <person name="Grigoriev I.V."/>
            <person name="Berka R.M."/>
            <person name="Blanchette R.A."/>
            <person name="Kersten P."/>
            <person name="Martinez A.T."/>
            <person name="Vicuna R."/>
            <person name="Cullen D."/>
        </authorList>
    </citation>
    <scope>NUCLEOTIDE SEQUENCE [LARGE SCALE GENOMIC DNA]</scope>
    <source>
        <strain evidence="2 3">B</strain>
    </source>
</reference>
<name>M2PPM6_CERS8</name>
<protein>
    <submittedName>
        <fullName evidence="2">Uncharacterized protein</fullName>
    </submittedName>
</protein>
<dbReference type="AlphaFoldDB" id="M2PPM6"/>
<evidence type="ECO:0000313" key="3">
    <source>
        <dbReference type="Proteomes" id="UP000016930"/>
    </source>
</evidence>
<feature type="compositionally biased region" description="Low complexity" evidence="1">
    <location>
        <begin position="62"/>
        <end position="74"/>
    </location>
</feature>
<feature type="compositionally biased region" description="Basic and acidic residues" evidence="1">
    <location>
        <begin position="46"/>
        <end position="56"/>
    </location>
</feature>
<feature type="region of interest" description="Disordered" evidence="1">
    <location>
        <begin position="174"/>
        <end position="211"/>
    </location>
</feature>
<dbReference type="HOGENOM" id="CLU_1304722_0_0_1"/>
<accession>M2PPM6</accession>
<gene>
    <name evidence="2" type="ORF">CERSUDRAFT_93983</name>
</gene>
<organism evidence="2 3">
    <name type="scientific">Ceriporiopsis subvermispora (strain B)</name>
    <name type="common">White-rot fungus</name>
    <name type="synonym">Gelatoporia subvermispora</name>
    <dbReference type="NCBI Taxonomy" id="914234"/>
    <lineage>
        <taxon>Eukaryota</taxon>
        <taxon>Fungi</taxon>
        <taxon>Dikarya</taxon>
        <taxon>Basidiomycota</taxon>
        <taxon>Agaricomycotina</taxon>
        <taxon>Agaricomycetes</taxon>
        <taxon>Polyporales</taxon>
        <taxon>Gelatoporiaceae</taxon>
        <taxon>Gelatoporia</taxon>
    </lineage>
</organism>
<feature type="region of interest" description="Disordered" evidence="1">
    <location>
        <begin position="17"/>
        <end position="76"/>
    </location>
</feature>